<evidence type="ECO:0000313" key="7">
    <source>
        <dbReference type="EMBL" id="KAJ7389037.1"/>
    </source>
</evidence>
<keyword evidence="3" id="KW-1015">Disulfide bond</keyword>
<dbReference type="PANTHER" id="PTHR23036:SF151">
    <property type="entry name" value="FIBRONECTIN TYPE-III DOMAIN-CONTAINING PROTEIN"/>
    <property type="match status" value="1"/>
</dbReference>
<keyword evidence="8" id="KW-1185">Reference proteome</keyword>
<keyword evidence="2" id="KW-0677">Repeat</keyword>
<feature type="domain" description="Fibronectin type-III" evidence="6">
    <location>
        <begin position="113"/>
        <end position="203"/>
    </location>
</feature>
<proteinExistence type="predicted"/>
<evidence type="ECO:0000256" key="1">
    <source>
        <dbReference type="ARBA" id="ARBA00022729"/>
    </source>
</evidence>
<keyword evidence="1" id="KW-0732">Signal</keyword>
<reference evidence="7" key="1">
    <citation type="submission" date="2023-01" db="EMBL/GenBank/DDBJ databases">
        <title>Genome assembly of the deep-sea coral Lophelia pertusa.</title>
        <authorList>
            <person name="Herrera S."/>
            <person name="Cordes E."/>
        </authorList>
    </citation>
    <scope>NUCLEOTIDE SEQUENCE</scope>
    <source>
        <strain evidence="7">USNM1676648</strain>
        <tissue evidence="7">Polyp</tissue>
    </source>
</reference>
<dbReference type="Gene3D" id="2.60.40.10">
    <property type="entry name" value="Immunoglobulins"/>
    <property type="match status" value="9"/>
</dbReference>
<dbReference type="GO" id="GO:0019955">
    <property type="term" value="F:cytokine binding"/>
    <property type="evidence" value="ECO:0007669"/>
    <property type="project" value="TreeGrafter"/>
</dbReference>
<feature type="domain" description="Fibronectin type-III" evidence="6">
    <location>
        <begin position="208"/>
        <end position="303"/>
    </location>
</feature>
<dbReference type="CDD" id="cd00063">
    <property type="entry name" value="FN3"/>
    <property type="match status" value="9"/>
</dbReference>
<dbReference type="FunFam" id="2.60.40.10:FF:000028">
    <property type="entry name" value="Neuronal cell adhesion molecule"/>
    <property type="match status" value="7"/>
</dbReference>
<organism evidence="7 8">
    <name type="scientific">Desmophyllum pertusum</name>
    <dbReference type="NCBI Taxonomy" id="174260"/>
    <lineage>
        <taxon>Eukaryota</taxon>
        <taxon>Metazoa</taxon>
        <taxon>Cnidaria</taxon>
        <taxon>Anthozoa</taxon>
        <taxon>Hexacorallia</taxon>
        <taxon>Scleractinia</taxon>
        <taxon>Caryophylliina</taxon>
        <taxon>Caryophylliidae</taxon>
        <taxon>Desmophyllum</taxon>
    </lineage>
</organism>
<evidence type="ECO:0000256" key="3">
    <source>
        <dbReference type="ARBA" id="ARBA00023157"/>
    </source>
</evidence>
<comment type="caution">
    <text evidence="7">The sequence shown here is derived from an EMBL/GenBank/DDBJ whole genome shotgun (WGS) entry which is preliminary data.</text>
</comment>
<name>A0A9X0D6C3_9CNID</name>
<dbReference type="SMART" id="SM00060">
    <property type="entry name" value="FN3"/>
    <property type="match status" value="9"/>
</dbReference>
<feature type="domain" description="Fibronectin type-III" evidence="6">
    <location>
        <begin position="408"/>
        <end position="507"/>
    </location>
</feature>
<dbReference type="PANTHER" id="PTHR23036">
    <property type="entry name" value="CYTOKINE RECEPTOR"/>
    <property type="match status" value="1"/>
</dbReference>
<dbReference type="GO" id="GO:0043235">
    <property type="term" value="C:receptor complex"/>
    <property type="evidence" value="ECO:0007669"/>
    <property type="project" value="TreeGrafter"/>
</dbReference>
<keyword evidence="5" id="KW-0325">Glycoprotein</keyword>
<dbReference type="AlphaFoldDB" id="A0A9X0D6C3"/>
<dbReference type="InterPro" id="IPR003961">
    <property type="entry name" value="FN3_dom"/>
</dbReference>
<dbReference type="GO" id="GO:0009897">
    <property type="term" value="C:external side of plasma membrane"/>
    <property type="evidence" value="ECO:0007669"/>
    <property type="project" value="TreeGrafter"/>
</dbReference>
<sequence length="925" mass="101615">MAIQLLAIQPINVYGKSLNTTVTAINSSTFYLNWEFAEDNPSYGTFQGYHVLYSKSNDITEDFLLSSEINDNITQAWFVGEQCEFYSFKVRAYSLQGYGKLSEAVNVVTACKGVSNISVTAKNSSSISLQWTPVKGSLVTGYNVTYAMVSGGPAWHVVLPRNTSRVDLVNLRGMTAYGIKVGLVKADNDILWSDQVLCPTLQGAPSAPPDNVTAYSLTSTSVNVTWFPVPSDLLNGILQTYQVSHRKAFDKNSSTTEIAVGNTSLFFVISGLKKFTAYSVWVKAVTIAEGPSSSVLNILTDEDAPSAPPDNVTAYSLTSTSVNVTWFPVPSDLLNGILQTYQVSHRKAFDKNSSTTEIAVGNTSLFFVISGLKKFTAYSVWVKAVTIAEGPSSSVLNILTDEDVPSFPPTNVTAFNVGSTIIRVLWQPVPADRIHGVLLGYHVEYHKVGKAKRSVTMETLNVTSSSVDLKELVKFTEYRITVSGFTSKGDGDQSEIRCWTDEDVPDSPPTSIAILSNNSTVLEVFWNPVLHEDQNGIILGYRISLFEAWDGSLRNVTVLTSSQSYYQFQGLQVWTNYSVRVCAFTVKGNGPYSSSLLANTDEDVPLVAPTNVTGHNTSSTSIRVAWQPVSPNDVNIRGIHRGYSIYYVPRGTPRRSVLMNVTVDVLTTHVQLTDLYKFTMYDIYVTVRTRWDGLKSAIITVSTDEGTPDLPPADITATSLGMTKIKVRWRPVPLGFRGGIITGYRITYNSSNSISSLKRVSRDGSYVILTSLTKFTFYDVYVQAHTIKGNGPAHYLQTATDMGVPNVAPSGLTAENSSTTHSIPVKWHPLPPTNNYGILSGYRVRYRLTGIGGERVTDDPEKELETKPGTNQVLLENLEMYGTYSIRVAAFTIKGDGPTSFTYAGQLKFSQIIKRKVCFLRKVFS</sequence>
<dbReference type="Pfam" id="PF00041">
    <property type="entry name" value="fn3"/>
    <property type="match status" value="8"/>
</dbReference>
<evidence type="ECO:0000256" key="4">
    <source>
        <dbReference type="ARBA" id="ARBA00023170"/>
    </source>
</evidence>
<evidence type="ECO:0000259" key="6">
    <source>
        <dbReference type="PROSITE" id="PS50853"/>
    </source>
</evidence>
<feature type="domain" description="Fibronectin type-III" evidence="6">
    <location>
        <begin position="308"/>
        <end position="403"/>
    </location>
</feature>
<feature type="domain" description="Fibronectin type-III" evidence="6">
    <location>
        <begin position="808"/>
        <end position="910"/>
    </location>
</feature>
<dbReference type="InterPro" id="IPR036116">
    <property type="entry name" value="FN3_sf"/>
</dbReference>
<dbReference type="InterPro" id="IPR050379">
    <property type="entry name" value="Type-I_Cytokine_Rcpt"/>
</dbReference>
<dbReference type="SUPFAM" id="SSF49265">
    <property type="entry name" value="Fibronectin type III"/>
    <property type="match status" value="6"/>
</dbReference>
<dbReference type="EMBL" id="MU825443">
    <property type="protein sequence ID" value="KAJ7389037.1"/>
    <property type="molecule type" value="Genomic_DNA"/>
</dbReference>
<dbReference type="Proteomes" id="UP001163046">
    <property type="component" value="Unassembled WGS sequence"/>
</dbReference>
<feature type="domain" description="Fibronectin type-III" evidence="6">
    <location>
        <begin position="711"/>
        <end position="805"/>
    </location>
</feature>
<evidence type="ECO:0000256" key="5">
    <source>
        <dbReference type="ARBA" id="ARBA00023180"/>
    </source>
</evidence>
<evidence type="ECO:0000256" key="2">
    <source>
        <dbReference type="ARBA" id="ARBA00022737"/>
    </source>
</evidence>
<gene>
    <name evidence="7" type="ORF">OS493_034172</name>
</gene>
<dbReference type="OrthoDB" id="5978609at2759"/>
<dbReference type="GO" id="GO:0004896">
    <property type="term" value="F:cytokine receptor activity"/>
    <property type="evidence" value="ECO:0007669"/>
    <property type="project" value="TreeGrafter"/>
</dbReference>
<protein>
    <recommendedName>
        <fullName evidence="6">Fibronectin type-III domain-containing protein</fullName>
    </recommendedName>
</protein>
<accession>A0A9X0D6C3</accession>
<feature type="domain" description="Fibronectin type-III" evidence="6">
    <location>
        <begin position="16"/>
        <end position="112"/>
    </location>
</feature>
<dbReference type="PROSITE" id="PS50853">
    <property type="entry name" value="FN3"/>
    <property type="match status" value="9"/>
</dbReference>
<keyword evidence="4" id="KW-0675">Receptor</keyword>
<evidence type="ECO:0000313" key="8">
    <source>
        <dbReference type="Proteomes" id="UP001163046"/>
    </source>
</evidence>
<feature type="domain" description="Fibronectin type-III" evidence="6">
    <location>
        <begin position="608"/>
        <end position="706"/>
    </location>
</feature>
<feature type="domain" description="Fibronectin type-III" evidence="6">
    <location>
        <begin position="508"/>
        <end position="603"/>
    </location>
</feature>
<dbReference type="InterPro" id="IPR013783">
    <property type="entry name" value="Ig-like_fold"/>
</dbReference>